<reference evidence="1 2" key="1">
    <citation type="journal article" date="2011" name="PLoS Pathog.">
        <title>Endophytic Life Strategies Decoded by Genome and Transcriptome Analyses of the Mutualistic Root Symbiont Piriformospora indica.</title>
        <authorList>
            <person name="Zuccaro A."/>
            <person name="Lahrmann U."/>
            <person name="Guldener U."/>
            <person name="Langen G."/>
            <person name="Pfiffi S."/>
            <person name="Biedenkopf D."/>
            <person name="Wong P."/>
            <person name="Samans B."/>
            <person name="Grimm C."/>
            <person name="Basiewicz M."/>
            <person name="Murat C."/>
            <person name="Martin F."/>
            <person name="Kogel K.H."/>
        </authorList>
    </citation>
    <scope>NUCLEOTIDE SEQUENCE [LARGE SCALE GENOMIC DNA]</scope>
    <source>
        <strain evidence="1 2">DSM 11827</strain>
    </source>
</reference>
<dbReference type="InterPro" id="IPR032675">
    <property type="entry name" value="LRR_dom_sf"/>
</dbReference>
<dbReference type="EMBL" id="CAFZ01000226">
    <property type="protein sequence ID" value="CCA73453.1"/>
    <property type="molecule type" value="Genomic_DNA"/>
</dbReference>
<proteinExistence type="predicted"/>
<dbReference type="AlphaFoldDB" id="G4TQ60"/>
<dbReference type="OrthoDB" id="3365698at2759"/>
<evidence type="ECO:0008006" key="3">
    <source>
        <dbReference type="Google" id="ProtNLM"/>
    </source>
</evidence>
<keyword evidence="2" id="KW-1185">Reference proteome</keyword>
<dbReference type="HOGENOM" id="CLU_494411_0_0_1"/>
<evidence type="ECO:0000313" key="2">
    <source>
        <dbReference type="Proteomes" id="UP000007148"/>
    </source>
</evidence>
<dbReference type="Gene3D" id="3.80.10.10">
    <property type="entry name" value="Ribonuclease Inhibitor"/>
    <property type="match status" value="1"/>
</dbReference>
<dbReference type="SUPFAM" id="SSF52047">
    <property type="entry name" value="RNI-like"/>
    <property type="match status" value="1"/>
</dbReference>
<dbReference type="InParanoid" id="G4TQ60"/>
<comment type="caution">
    <text evidence="1">The sequence shown here is derived from an EMBL/GenBank/DDBJ whole genome shotgun (WGS) entry which is preliminary data.</text>
</comment>
<protein>
    <recommendedName>
        <fullName evidence="3">F-box domain-containing protein</fullName>
    </recommendedName>
</protein>
<dbReference type="Proteomes" id="UP000007148">
    <property type="component" value="Unassembled WGS sequence"/>
</dbReference>
<accession>G4TQ60</accession>
<gene>
    <name evidence="1" type="ORF">PIIN_07407</name>
</gene>
<organism evidence="1 2">
    <name type="scientific">Serendipita indica (strain DSM 11827)</name>
    <name type="common">Root endophyte fungus</name>
    <name type="synonym">Piriformospora indica</name>
    <dbReference type="NCBI Taxonomy" id="1109443"/>
    <lineage>
        <taxon>Eukaryota</taxon>
        <taxon>Fungi</taxon>
        <taxon>Dikarya</taxon>
        <taxon>Basidiomycota</taxon>
        <taxon>Agaricomycotina</taxon>
        <taxon>Agaricomycetes</taxon>
        <taxon>Sebacinales</taxon>
        <taxon>Serendipitaceae</taxon>
        <taxon>Serendipita</taxon>
    </lineage>
</organism>
<evidence type="ECO:0000313" key="1">
    <source>
        <dbReference type="EMBL" id="CCA73453.1"/>
    </source>
</evidence>
<sequence>MTNLEPRCRIQNAQNLLAAQINACAYFKKRLDESGDLLEDESQLGDHLTAIENALVDSVPLLGHHAAHFDIIARSVTSRKSQISLLPNELLREALALAIHHEVDKYDIPFRLSRVCRLWRELVLTIRWPWFCVSFYRDRETINRNWEFISRGLRCPPQHLQISGLNRSTSHLLADISLASLSTLHKLDIILELEDLTNEIESSLRCSCLDLRLHDTLSYRLRGFPFFQVLGIFHNVQRLQFITQRDTNLELGYPATFTSLKEVTLSGLRGLPFSHILKMMPSLDILRLENICFISCELEGNEIALVSTISSFALLEVRTGWLRSLQCPNLTSLTLDGALDDVGPSLVAFISEAPMLKSLTIVRSDLAVDFALLVPHCQQVEYLGLSETDFFTGAWQSTGSQTPFPNLKTVDATWIHDIDSLIWSGIISRRCLPKTHPRSNIPPGLQPVNLLVAPHDQSYFTEVLGSKFMAGATCEIRSWEDAFGDERLVSIMKWSWSVDIAFSIDFCGLEMDMNDLCATRINGSVSEKRPLHKVRHSVFDFIQISIYTTRT</sequence>
<name>G4TQ60_SERID</name>